<keyword evidence="2" id="KW-0472">Membrane</keyword>
<feature type="region of interest" description="Disordered" evidence="1">
    <location>
        <begin position="1"/>
        <end position="32"/>
    </location>
</feature>
<proteinExistence type="predicted"/>
<feature type="compositionally biased region" description="Basic and acidic residues" evidence="1">
    <location>
        <begin position="1"/>
        <end position="26"/>
    </location>
</feature>
<feature type="transmembrane region" description="Helical" evidence="2">
    <location>
        <begin position="82"/>
        <end position="103"/>
    </location>
</feature>
<keyword evidence="2" id="KW-0812">Transmembrane</keyword>
<reference evidence="3" key="1">
    <citation type="submission" date="2020-05" db="EMBL/GenBank/DDBJ databases">
        <authorList>
            <person name="Chiriac C."/>
            <person name="Salcher M."/>
            <person name="Ghai R."/>
            <person name="Kavagutti S V."/>
        </authorList>
    </citation>
    <scope>NUCLEOTIDE SEQUENCE</scope>
</reference>
<sequence length="424" mass="45284">MSDTSTDEHQQPRQGEEPDLVGHEDGFVDEDAPVEPPVIGCPRCEARVVMGSRYCPSCGVPLVRSGEQAATALSRTRRRAPWIVRLAVPLLFLCVVFAVWYVANTDPIEDEKDDLQQRVTRVVADHRTLSDRLEELEADTDPDAALGAARAALATLQDVQDETEGVDSGTTGRTTRVRRALATDRLYLNAVVRVLRDPRSPLVDQLGRRSARAVAALRSIDDIAPTRDAIRGTAVLGRAVRARAKNPSGGSGTTTSESATAARRPPFVSAVERVVRTGSAARPELTRGFALLRAARDGISTWDGAGARPASADAAVAEAERLFADVARARTRAAGQARDVTARQENQQAIRTKLAAAYEAGGATATKLEGCIGSFQNTGAQSVARQCLDGVRPQSATEAQRTRDFVQSYRSARVAAGLGATPVL</sequence>
<feature type="region of interest" description="Disordered" evidence="1">
    <location>
        <begin position="242"/>
        <end position="264"/>
    </location>
</feature>
<dbReference type="EMBL" id="CAFBMK010000128">
    <property type="protein sequence ID" value="CAB4925257.1"/>
    <property type="molecule type" value="Genomic_DNA"/>
</dbReference>
<evidence type="ECO:0000256" key="1">
    <source>
        <dbReference type="SAM" id="MobiDB-lite"/>
    </source>
</evidence>
<protein>
    <submittedName>
        <fullName evidence="3">Unannotated protein</fullName>
    </submittedName>
</protein>
<evidence type="ECO:0000256" key="2">
    <source>
        <dbReference type="SAM" id="Phobius"/>
    </source>
</evidence>
<organism evidence="3">
    <name type="scientific">freshwater metagenome</name>
    <dbReference type="NCBI Taxonomy" id="449393"/>
    <lineage>
        <taxon>unclassified sequences</taxon>
        <taxon>metagenomes</taxon>
        <taxon>ecological metagenomes</taxon>
    </lineage>
</organism>
<gene>
    <name evidence="3" type="ORF">UFOPK3564_02064</name>
</gene>
<keyword evidence="2" id="KW-1133">Transmembrane helix</keyword>
<feature type="compositionally biased region" description="Low complexity" evidence="1">
    <location>
        <begin position="253"/>
        <end position="262"/>
    </location>
</feature>
<name>A0A6J7I3P9_9ZZZZ</name>
<dbReference type="AlphaFoldDB" id="A0A6J7I3P9"/>
<evidence type="ECO:0000313" key="3">
    <source>
        <dbReference type="EMBL" id="CAB4925257.1"/>
    </source>
</evidence>
<accession>A0A6J7I3P9</accession>